<protein>
    <submittedName>
        <fullName evidence="1">Uncharacterized protein</fullName>
    </submittedName>
</protein>
<sequence>MALVPAVNPVEMEASLARQLKSVQAQAVSMAQKLKNGQPTEEQNQCLAVLMDQLKQIEGQQKALHKAVVEEPTKAKTAKEAIEKERAFLYKTPEPAPVRMEDRRAAGRIELDADDVKQRKAEIKVKVTASGGLTAFRVAPDLTKIDFSSQAVEEEEEGLK</sequence>
<accession>A0AAW1R993</accession>
<dbReference type="EMBL" id="JALJOR010000001">
    <property type="protein sequence ID" value="KAK9830371.1"/>
    <property type="molecule type" value="Genomic_DNA"/>
</dbReference>
<comment type="caution">
    <text evidence="1">The sequence shown here is derived from an EMBL/GenBank/DDBJ whole genome shotgun (WGS) entry which is preliminary data.</text>
</comment>
<dbReference type="AlphaFoldDB" id="A0AAW1R993"/>
<evidence type="ECO:0000313" key="2">
    <source>
        <dbReference type="Proteomes" id="UP001489004"/>
    </source>
</evidence>
<dbReference type="Proteomes" id="UP001489004">
    <property type="component" value="Unassembled WGS sequence"/>
</dbReference>
<proteinExistence type="predicted"/>
<name>A0AAW1R993_9CHLO</name>
<evidence type="ECO:0000313" key="1">
    <source>
        <dbReference type="EMBL" id="KAK9830371.1"/>
    </source>
</evidence>
<reference evidence="1 2" key="1">
    <citation type="journal article" date="2024" name="Nat. Commun.">
        <title>Phylogenomics reveals the evolutionary origins of lichenization in chlorophyte algae.</title>
        <authorList>
            <person name="Puginier C."/>
            <person name="Libourel C."/>
            <person name="Otte J."/>
            <person name="Skaloud P."/>
            <person name="Haon M."/>
            <person name="Grisel S."/>
            <person name="Petersen M."/>
            <person name="Berrin J.G."/>
            <person name="Delaux P.M."/>
            <person name="Dal Grande F."/>
            <person name="Keller J."/>
        </authorList>
    </citation>
    <scope>NUCLEOTIDE SEQUENCE [LARGE SCALE GENOMIC DNA]</scope>
    <source>
        <strain evidence="1 2">SAG 2043</strain>
    </source>
</reference>
<gene>
    <name evidence="1" type="ORF">WJX72_011345</name>
</gene>
<keyword evidence="2" id="KW-1185">Reference proteome</keyword>
<organism evidence="1 2">
    <name type="scientific">[Myrmecia] bisecta</name>
    <dbReference type="NCBI Taxonomy" id="41462"/>
    <lineage>
        <taxon>Eukaryota</taxon>
        <taxon>Viridiplantae</taxon>
        <taxon>Chlorophyta</taxon>
        <taxon>core chlorophytes</taxon>
        <taxon>Trebouxiophyceae</taxon>
        <taxon>Trebouxiales</taxon>
        <taxon>Trebouxiaceae</taxon>
        <taxon>Myrmecia</taxon>
    </lineage>
</organism>